<dbReference type="SUPFAM" id="SSF55545">
    <property type="entry name" value="beta-N-acetylhexosaminidase-like domain"/>
    <property type="match status" value="1"/>
</dbReference>
<dbReference type="Gene3D" id="3.20.20.80">
    <property type="entry name" value="Glycosidases"/>
    <property type="match status" value="1"/>
</dbReference>
<evidence type="ECO:0000256" key="2">
    <source>
        <dbReference type="ARBA" id="ARBA00006285"/>
    </source>
</evidence>
<proteinExistence type="inferred from homology"/>
<dbReference type="Pfam" id="PF02838">
    <property type="entry name" value="Glyco_hydro_20b"/>
    <property type="match status" value="1"/>
</dbReference>
<evidence type="ECO:0000256" key="5">
    <source>
        <dbReference type="ARBA" id="ARBA00023295"/>
    </source>
</evidence>
<organism evidence="8 9">
    <name type="scientific">Actinomadura parmotrematis</name>
    <dbReference type="NCBI Taxonomy" id="2864039"/>
    <lineage>
        <taxon>Bacteria</taxon>
        <taxon>Bacillati</taxon>
        <taxon>Actinomycetota</taxon>
        <taxon>Actinomycetes</taxon>
        <taxon>Streptosporangiales</taxon>
        <taxon>Thermomonosporaceae</taxon>
        <taxon>Actinomadura</taxon>
    </lineage>
</organism>
<dbReference type="InterPro" id="IPR015882">
    <property type="entry name" value="HEX_bac_N"/>
</dbReference>
<dbReference type="EMBL" id="JAIBOA010000002">
    <property type="protein sequence ID" value="MBW8481316.1"/>
    <property type="molecule type" value="Genomic_DNA"/>
</dbReference>
<dbReference type="EC" id="3.2.1.52" evidence="3"/>
<dbReference type="Gene3D" id="3.30.379.10">
    <property type="entry name" value="Chitobiase/beta-hexosaminidase domain 2-like"/>
    <property type="match status" value="1"/>
</dbReference>
<dbReference type="InterPro" id="IPR017853">
    <property type="entry name" value="GH"/>
</dbReference>
<dbReference type="Proteomes" id="UP000774570">
    <property type="component" value="Unassembled WGS sequence"/>
</dbReference>
<gene>
    <name evidence="8" type="ORF">K1Y72_02960</name>
</gene>
<feature type="domain" description="Glycoside hydrolase family 20 catalytic" evidence="6">
    <location>
        <begin position="123"/>
        <end position="470"/>
    </location>
</feature>
<accession>A0ABS7FLS4</accession>
<evidence type="ECO:0000313" key="8">
    <source>
        <dbReference type="EMBL" id="MBW8481316.1"/>
    </source>
</evidence>
<dbReference type="InterPro" id="IPR015883">
    <property type="entry name" value="Glyco_hydro_20_cat"/>
</dbReference>
<evidence type="ECO:0000256" key="3">
    <source>
        <dbReference type="ARBA" id="ARBA00012663"/>
    </source>
</evidence>
<name>A0ABS7FLS4_9ACTN</name>
<evidence type="ECO:0000256" key="1">
    <source>
        <dbReference type="ARBA" id="ARBA00001231"/>
    </source>
</evidence>
<dbReference type="RefSeq" id="WP_220162998.1">
    <property type="nucleotide sequence ID" value="NZ_JAIBOA010000002.1"/>
</dbReference>
<sequence length="510" mass="54516">MILPRPSGLAVRPGEFVLPAHLHLTAGPGAERPAALLAGYLGDRPRTASGPQIALALTGGDGDGYDLDIEPDRVVLTAGTEAGLFAGVQTLRQLLPPAALAPDAPPDAWRWPCARIQDAPRLPWRGLMIDVARHFQPLGYLHDLVDQLALHKLNVLHLHLTDDQGWRMEIDGLPRLTDVGAWRTESMIGPAGSPRHDGVPHGGFYTQAELRGLVAHAAARGVEIVPEIEMPGHARAALAAYPHLGNRPDRELPVWTGWGISEDVLGVHEEVFDFCRTVIDQVAAVFPARYLHIGGEECPTVQWERSPAARARAADLGLAAPAALHGWFLGRVAGMVAEHGRRAVCWDEADDNGDLPPAMTLTAWRDAAHGRASIARGHQVVIAPYRSTYLDYPQSDAAGEPPGQPGVVTTLADVLAFDPLAGGLPLAAGGRPGVLGTQAQLWTEFAPTPAHVRHLLYPRLCALAETAWSGPADPAEFGGRLEEHWARLRALGAVAADDGRWSPGAARAVR</sequence>
<dbReference type="PANTHER" id="PTHR22600">
    <property type="entry name" value="BETA-HEXOSAMINIDASE"/>
    <property type="match status" value="1"/>
</dbReference>
<protein>
    <recommendedName>
        <fullName evidence="3">beta-N-acetylhexosaminidase</fullName>
        <ecNumber evidence="3">3.2.1.52</ecNumber>
    </recommendedName>
</protein>
<feature type="domain" description="Beta-hexosaminidase bacterial type N-terminal" evidence="7">
    <location>
        <begin position="2"/>
        <end position="119"/>
    </location>
</feature>
<comment type="catalytic activity">
    <reaction evidence="1">
        <text>Hydrolysis of terminal non-reducing N-acetyl-D-hexosamine residues in N-acetyl-beta-D-hexosaminides.</text>
        <dbReference type="EC" id="3.2.1.52"/>
    </reaction>
</comment>
<keyword evidence="9" id="KW-1185">Reference proteome</keyword>
<comment type="caution">
    <text evidence="8">The sequence shown here is derived from an EMBL/GenBank/DDBJ whole genome shotgun (WGS) entry which is preliminary data.</text>
</comment>
<dbReference type="SUPFAM" id="SSF51445">
    <property type="entry name" value="(Trans)glycosidases"/>
    <property type="match status" value="1"/>
</dbReference>
<reference evidence="8 9" key="1">
    <citation type="submission" date="2021-07" db="EMBL/GenBank/DDBJ databases">
        <title>Actinomadura sp. PM05-2 isolated from lichen.</title>
        <authorList>
            <person name="Somphong A."/>
            <person name="Phongsopitanun W."/>
            <person name="Tanasupawat S."/>
            <person name="Peongsungnone V."/>
        </authorList>
    </citation>
    <scope>NUCLEOTIDE SEQUENCE [LARGE SCALE GENOMIC DNA]</scope>
    <source>
        <strain evidence="8 9">PM05-2</strain>
    </source>
</reference>
<dbReference type="InterPro" id="IPR029018">
    <property type="entry name" value="Hex-like_dom2"/>
</dbReference>
<dbReference type="InterPro" id="IPR025705">
    <property type="entry name" value="Beta_hexosaminidase_sua/sub"/>
</dbReference>
<dbReference type="Pfam" id="PF00728">
    <property type="entry name" value="Glyco_hydro_20"/>
    <property type="match status" value="1"/>
</dbReference>
<dbReference type="PANTHER" id="PTHR22600:SF57">
    <property type="entry name" value="BETA-N-ACETYLHEXOSAMINIDASE"/>
    <property type="match status" value="1"/>
</dbReference>
<keyword evidence="4" id="KW-0378">Hydrolase</keyword>
<evidence type="ECO:0000313" key="9">
    <source>
        <dbReference type="Proteomes" id="UP000774570"/>
    </source>
</evidence>
<dbReference type="CDD" id="cd06563">
    <property type="entry name" value="GH20_chitobiase-like"/>
    <property type="match status" value="1"/>
</dbReference>
<evidence type="ECO:0000256" key="4">
    <source>
        <dbReference type="ARBA" id="ARBA00022801"/>
    </source>
</evidence>
<evidence type="ECO:0000259" key="6">
    <source>
        <dbReference type="Pfam" id="PF00728"/>
    </source>
</evidence>
<dbReference type="PRINTS" id="PR00738">
    <property type="entry name" value="GLHYDRLASE20"/>
</dbReference>
<evidence type="ECO:0000259" key="7">
    <source>
        <dbReference type="Pfam" id="PF02838"/>
    </source>
</evidence>
<keyword evidence="5" id="KW-0326">Glycosidase</keyword>
<comment type="similarity">
    <text evidence="2">Belongs to the glycosyl hydrolase 20 family.</text>
</comment>